<sequence length="202" mass="22317">MSFKNVRAAQKWQGIDIGRWAWIGLGLWSHFSMAEAPATVFGEYVGSSCPPKTEANTCVPTKASDHVSILHDQETEAKINVKIVFDKGHICALEGRAVWSEGSFMLHADGLDPEKPCQLLLQIKGSELTLEDAGGLCREVYCGARGTFEGARFKKAAIALLRRRFVRNRSWFGSNDFAGRRTSCVPALKVNSERSMPPWKGS</sequence>
<name>A0ABX1TMW6_9GAMM</name>
<evidence type="ECO:0000313" key="1">
    <source>
        <dbReference type="EMBL" id="NMQ19245.1"/>
    </source>
</evidence>
<reference evidence="1 2" key="1">
    <citation type="submission" date="2019-03" db="EMBL/GenBank/DDBJ databases">
        <title>Metabolic reconstructions from genomes of highly enriched 'Candidatus Accumulibacter' and 'Candidatus Competibacter' bioreactor populations.</title>
        <authorList>
            <person name="Annavajhala M.K."/>
            <person name="Welles L."/>
            <person name="Abbas B."/>
            <person name="Sorokin D."/>
            <person name="Park H."/>
            <person name="Van Loosdrecht M."/>
            <person name="Chandran K."/>
        </authorList>
    </citation>
    <scope>NUCLEOTIDE SEQUENCE [LARGE SCALE GENOMIC DNA]</scope>
    <source>
        <strain evidence="1 2">SBR_G</strain>
    </source>
</reference>
<dbReference type="Proteomes" id="UP000760480">
    <property type="component" value="Unassembled WGS sequence"/>
</dbReference>
<gene>
    <name evidence="1" type="ORF">E4P82_08605</name>
</gene>
<comment type="caution">
    <text evidence="1">The sequence shown here is derived from an EMBL/GenBank/DDBJ whole genome shotgun (WGS) entry which is preliminary data.</text>
</comment>
<protein>
    <submittedName>
        <fullName evidence="1">Uncharacterized protein</fullName>
    </submittedName>
</protein>
<dbReference type="EMBL" id="SPMZ01000023">
    <property type="protein sequence ID" value="NMQ19245.1"/>
    <property type="molecule type" value="Genomic_DNA"/>
</dbReference>
<organism evidence="1 2">
    <name type="scientific">Candidatus Competibacter phosphatis</name>
    <dbReference type="NCBI Taxonomy" id="221280"/>
    <lineage>
        <taxon>Bacteria</taxon>
        <taxon>Pseudomonadati</taxon>
        <taxon>Pseudomonadota</taxon>
        <taxon>Gammaproteobacteria</taxon>
        <taxon>Candidatus Competibacteraceae</taxon>
        <taxon>Candidatus Competibacter</taxon>
    </lineage>
</organism>
<accession>A0ABX1TMW6</accession>
<dbReference type="RefSeq" id="WP_169248506.1">
    <property type="nucleotide sequence ID" value="NZ_SPMZ01000023.1"/>
</dbReference>
<evidence type="ECO:0000313" key="2">
    <source>
        <dbReference type="Proteomes" id="UP000760480"/>
    </source>
</evidence>
<keyword evidence="2" id="KW-1185">Reference proteome</keyword>
<proteinExistence type="predicted"/>